<organism evidence="1 2">
    <name type="scientific">Cetraspora pellucida</name>
    <dbReference type="NCBI Taxonomy" id="1433469"/>
    <lineage>
        <taxon>Eukaryota</taxon>
        <taxon>Fungi</taxon>
        <taxon>Fungi incertae sedis</taxon>
        <taxon>Mucoromycota</taxon>
        <taxon>Glomeromycotina</taxon>
        <taxon>Glomeromycetes</taxon>
        <taxon>Diversisporales</taxon>
        <taxon>Gigasporaceae</taxon>
        <taxon>Cetraspora</taxon>
    </lineage>
</organism>
<dbReference type="EMBL" id="CAJVPW010022436">
    <property type="protein sequence ID" value="CAG8697499.1"/>
    <property type="molecule type" value="Genomic_DNA"/>
</dbReference>
<accession>A0ACA9PC03</accession>
<reference evidence="1" key="1">
    <citation type="submission" date="2021-06" db="EMBL/GenBank/DDBJ databases">
        <authorList>
            <person name="Kallberg Y."/>
            <person name="Tangrot J."/>
            <person name="Rosling A."/>
        </authorList>
    </citation>
    <scope>NUCLEOTIDE SEQUENCE</scope>
    <source>
        <strain evidence="1">28 12/20/2015</strain>
    </source>
</reference>
<proteinExistence type="predicted"/>
<sequence length="130" mass="15075">KAQIKVIERDILSSFNIINTKVCLNEKNGKEEDDEKLIEELVKTFEHFDQATETFSADRYPTLSVVYPIIELLKSKFVADPNLPLTDDDLNEKYNNNSEDEKEDYAQSTFDMQLTIAQVKKAIYDSLLKY</sequence>
<protein>
    <submittedName>
        <fullName evidence="1">12650_t:CDS:1</fullName>
    </submittedName>
</protein>
<comment type="caution">
    <text evidence="1">The sequence shown here is derived from an EMBL/GenBank/DDBJ whole genome shotgun (WGS) entry which is preliminary data.</text>
</comment>
<keyword evidence="2" id="KW-1185">Reference proteome</keyword>
<dbReference type="Proteomes" id="UP000789366">
    <property type="component" value="Unassembled WGS sequence"/>
</dbReference>
<name>A0ACA9PC03_9GLOM</name>
<gene>
    <name evidence="1" type="ORF">SPELUC_LOCUS11101</name>
</gene>
<evidence type="ECO:0000313" key="2">
    <source>
        <dbReference type="Proteomes" id="UP000789366"/>
    </source>
</evidence>
<feature type="non-terminal residue" evidence="1">
    <location>
        <position position="1"/>
    </location>
</feature>
<evidence type="ECO:0000313" key="1">
    <source>
        <dbReference type="EMBL" id="CAG8697499.1"/>
    </source>
</evidence>